<sequence length="672" mass="73805">MTGAVLHQTLHGYSDGHRLISSSLSLAGQDARTMQVMSDLSGPGVKPGVDGYLTGYPLEGVGKYVLARTWAAPEMPRPGCVWTHSLLIDNADLAAMTSTNTLRQSFRRPDAGALRSYASPIELDVKGAPLRIDVDERVRLILNALYTVPDRGIAADAAEPSHDETLVLAIWMQQWPRLRRAFSFCTLSGVERSLRSGPLDLQLAAGPQRSSRTRFPQSAFPDEVGADPALEPLLADLVDPTASDLREFLRRVGGDVEGGRRAMISLCRLYDSAFTHQEPDLSGAVKALERLDEEGRPQARSVRALIAREAMRHPERVDDDVFMFLVSAYEQGVLPTADAMDAQLGAALWRRSPTRFAAALSEVGALSAAADAGLRLLTSEDVIEGLREHVELAPMIVERRPDLLETSAFWRIDGGDDLVSLVTPETASKVATALIASGRLQPAQAIIALADANGLADVLNASNEADDVSRHWVTALGRNPAKAEALLRTGRLQHLWIVVSLARSMDPDQISDFQGQDAWLAAINSTSGSVPDQDKDYLAAFAMSRALGRRSGAPAQLMQYAYARLYRALEKRRLSYEAERLVLWRLDWGNWFGWEPHERLRQTVVDRFISGPLNPATFARLADEGAIVLNLFDEAARTNRGRRYLADVRKSLKNDDEKGMKARADYIATKIK</sequence>
<evidence type="ECO:0000313" key="1">
    <source>
        <dbReference type="EMBL" id="QTC89192.1"/>
    </source>
</evidence>
<dbReference type="EMBL" id="CP062006">
    <property type="protein sequence ID" value="QTC89192.1"/>
    <property type="molecule type" value="Genomic_DNA"/>
</dbReference>
<organism evidence="1 2">
    <name type="scientific">Brevundimonas pondensis</name>
    <dbReference type="NCBI Taxonomy" id="2774189"/>
    <lineage>
        <taxon>Bacteria</taxon>
        <taxon>Pseudomonadati</taxon>
        <taxon>Pseudomonadota</taxon>
        <taxon>Alphaproteobacteria</taxon>
        <taxon>Caulobacterales</taxon>
        <taxon>Caulobacteraceae</taxon>
        <taxon>Brevundimonas</taxon>
    </lineage>
</organism>
<dbReference type="RefSeq" id="WP_207826952.1">
    <property type="nucleotide sequence ID" value="NZ_CP062006.1"/>
</dbReference>
<dbReference type="Proteomes" id="UP000663942">
    <property type="component" value="Chromosome"/>
</dbReference>
<proteinExistence type="predicted"/>
<reference evidence="1 2" key="1">
    <citation type="submission" date="2020-09" db="EMBL/GenBank/DDBJ databases">
        <title>Brevundimonas sp. LVF1 isolated from an oligotrophic pond in Goettingen, Germany.</title>
        <authorList>
            <person name="Friedrich I."/>
            <person name="Klassen A."/>
            <person name="Neubauer H."/>
            <person name="Schneider D."/>
            <person name="Hertel R."/>
            <person name="Daniel R."/>
        </authorList>
    </citation>
    <scope>NUCLEOTIDE SEQUENCE [LARGE SCALE GENOMIC DNA]</scope>
    <source>
        <strain evidence="1 2">LVF1</strain>
    </source>
</reference>
<accession>A0ABX7SQU6</accession>
<name>A0ABX7SQU6_9CAUL</name>
<protein>
    <submittedName>
        <fullName evidence="1">Uncharacterized protein</fullName>
    </submittedName>
</protein>
<gene>
    <name evidence="1" type="ORF">IFE19_07660</name>
</gene>
<evidence type="ECO:0000313" key="2">
    <source>
        <dbReference type="Proteomes" id="UP000663942"/>
    </source>
</evidence>
<keyword evidence="2" id="KW-1185">Reference proteome</keyword>
<dbReference type="Pfam" id="PF20012">
    <property type="entry name" value="GAP1-N1"/>
    <property type="match status" value="1"/>
</dbReference>